<dbReference type="EMBL" id="CAUEEQ010044169">
    <property type="protein sequence ID" value="CAJ0957837.1"/>
    <property type="molecule type" value="Genomic_DNA"/>
</dbReference>
<dbReference type="InterPro" id="IPR051590">
    <property type="entry name" value="Replication_Regulatory_Kinase"/>
</dbReference>
<dbReference type="PANTHER" id="PTHR15375:SF24">
    <property type="entry name" value="PROTEIN DBF4 HOMOLOG B"/>
    <property type="match status" value="1"/>
</dbReference>
<sequence>MQERGLEHIRARRRHSVIESFLSRDVNYVVTWNRKAAHVANGESNDRKGGSSQHSTTEKIEIPGLLLIAFYLVLENTIQPGGKQLLKKVVQSQECSSILSSAHSWGVCILHVDEVLEYLECSTERRAKRPAEGKGPAGAKQTLKVGKLKSPFLKIEDQSRPFCQTIRATGTCRLHRKEAA</sequence>
<protein>
    <submittedName>
        <fullName evidence="1">Uncharacterized protein</fullName>
    </submittedName>
</protein>
<organism evidence="1 2">
    <name type="scientific">Ranitomeya imitator</name>
    <name type="common">mimic poison frog</name>
    <dbReference type="NCBI Taxonomy" id="111125"/>
    <lineage>
        <taxon>Eukaryota</taxon>
        <taxon>Metazoa</taxon>
        <taxon>Chordata</taxon>
        <taxon>Craniata</taxon>
        <taxon>Vertebrata</taxon>
        <taxon>Euteleostomi</taxon>
        <taxon>Amphibia</taxon>
        <taxon>Batrachia</taxon>
        <taxon>Anura</taxon>
        <taxon>Neobatrachia</taxon>
        <taxon>Hyloidea</taxon>
        <taxon>Dendrobatidae</taxon>
        <taxon>Dendrobatinae</taxon>
        <taxon>Ranitomeya</taxon>
    </lineage>
</organism>
<keyword evidence="2" id="KW-1185">Reference proteome</keyword>
<comment type="caution">
    <text evidence="1">The sequence shown here is derived from an EMBL/GenBank/DDBJ whole genome shotgun (WGS) entry which is preliminary data.</text>
</comment>
<evidence type="ECO:0000313" key="2">
    <source>
        <dbReference type="Proteomes" id="UP001176940"/>
    </source>
</evidence>
<proteinExistence type="predicted"/>
<name>A0ABN9M3C5_9NEOB</name>
<accession>A0ABN9M3C5</accession>
<dbReference type="PANTHER" id="PTHR15375">
    <property type="entry name" value="ACTIVATOR OF S-PHASE KINASE-RELATED"/>
    <property type="match status" value="1"/>
</dbReference>
<dbReference type="Proteomes" id="UP001176940">
    <property type="component" value="Unassembled WGS sequence"/>
</dbReference>
<gene>
    <name evidence="1" type="ORF">RIMI_LOCUS16065551</name>
</gene>
<reference evidence="1" key="1">
    <citation type="submission" date="2023-07" db="EMBL/GenBank/DDBJ databases">
        <authorList>
            <person name="Stuckert A."/>
        </authorList>
    </citation>
    <scope>NUCLEOTIDE SEQUENCE</scope>
</reference>
<evidence type="ECO:0000313" key="1">
    <source>
        <dbReference type="EMBL" id="CAJ0957837.1"/>
    </source>
</evidence>